<evidence type="ECO:0000256" key="1">
    <source>
        <dbReference type="ARBA" id="ARBA00008857"/>
    </source>
</evidence>
<evidence type="ECO:0000256" key="3">
    <source>
        <dbReference type="ARBA" id="ARBA00023172"/>
    </source>
</evidence>
<dbReference type="Gene3D" id="1.10.443.10">
    <property type="entry name" value="Intergrase catalytic core"/>
    <property type="match status" value="1"/>
</dbReference>
<dbReference type="InterPro" id="IPR050090">
    <property type="entry name" value="Tyrosine_recombinase_XerCD"/>
</dbReference>
<dbReference type="InterPro" id="IPR013762">
    <property type="entry name" value="Integrase-like_cat_sf"/>
</dbReference>
<dbReference type="InterPro" id="IPR011010">
    <property type="entry name" value="DNA_brk_join_enz"/>
</dbReference>
<dbReference type="SUPFAM" id="SSF56349">
    <property type="entry name" value="DNA breaking-rejoining enzymes"/>
    <property type="match status" value="1"/>
</dbReference>
<comment type="similarity">
    <text evidence="1">Belongs to the 'phage' integrase family.</text>
</comment>
<evidence type="ECO:0000313" key="6">
    <source>
        <dbReference type="Proteomes" id="UP001523263"/>
    </source>
</evidence>
<comment type="caution">
    <text evidence="5">The sequence shown here is derived from an EMBL/GenBank/DDBJ whole genome shotgun (WGS) entry which is preliminary data.</text>
</comment>
<evidence type="ECO:0000259" key="4">
    <source>
        <dbReference type="PROSITE" id="PS51898"/>
    </source>
</evidence>
<dbReference type="RefSeq" id="WP_251100444.1">
    <property type="nucleotide sequence ID" value="NZ_JAMQBH010000045.1"/>
</dbReference>
<feature type="domain" description="Tyr recombinase" evidence="4">
    <location>
        <begin position="136"/>
        <end position="334"/>
    </location>
</feature>
<dbReference type="EMBL" id="JAMQBH010000045">
    <property type="protein sequence ID" value="MCM2518249.1"/>
    <property type="molecule type" value="Genomic_DNA"/>
</dbReference>
<dbReference type="InterPro" id="IPR002104">
    <property type="entry name" value="Integrase_catalytic"/>
</dbReference>
<keyword evidence="3" id="KW-0233">DNA recombination</keyword>
<dbReference type="PROSITE" id="PS51898">
    <property type="entry name" value="TYR_RECOMBINASE"/>
    <property type="match status" value="1"/>
</dbReference>
<dbReference type="Proteomes" id="UP001523263">
    <property type="component" value="Unassembled WGS sequence"/>
</dbReference>
<feature type="non-terminal residue" evidence="5">
    <location>
        <position position="334"/>
    </location>
</feature>
<keyword evidence="2" id="KW-0238">DNA-binding</keyword>
<proteinExistence type="inferred from homology"/>
<keyword evidence="6" id="KW-1185">Reference proteome</keyword>
<organism evidence="5 6">
    <name type="scientific">Streptomyces griseoincarnatus</name>
    <dbReference type="NCBI Taxonomy" id="29305"/>
    <lineage>
        <taxon>Bacteria</taxon>
        <taxon>Bacillati</taxon>
        <taxon>Actinomycetota</taxon>
        <taxon>Actinomycetes</taxon>
        <taxon>Kitasatosporales</taxon>
        <taxon>Streptomycetaceae</taxon>
        <taxon>Streptomyces</taxon>
        <taxon>Streptomyces griseoincarnatus group</taxon>
    </lineage>
</organism>
<reference evidence="5 6" key="1">
    <citation type="submission" date="2022-06" db="EMBL/GenBank/DDBJ databases">
        <title>Whole genome sequence of Streptomyces griseoincarnatus RB7AG.</title>
        <authorList>
            <person name="Ray L."/>
            <person name="Behera S."/>
            <person name="Panda A.N."/>
        </authorList>
    </citation>
    <scope>NUCLEOTIDE SEQUENCE [LARGE SCALE GENOMIC DNA]</scope>
    <source>
        <strain evidence="5 6">RB7AG</strain>
    </source>
</reference>
<name>A0ABT0W3U5_STRGI</name>
<evidence type="ECO:0000256" key="2">
    <source>
        <dbReference type="ARBA" id="ARBA00023125"/>
    </source>
</evidence>
<dbReference type="CDD" id="cd00397">
    <property type="entry name" value="DNA_BRE_C"/>
    <property type="match status" value="1"/>
</dbReference>
<sequence length="334" mass="38344">MVLADNVLPLDPEPQVFEAMLEGWARQQRVRFLKKETIDRRLALVRRASRFSGQYPWQWTAAEIEAFIDNLRSGGRPIKVSTARAHLGNLQLFLTFATDPRYGWTSVCTERFGQAPQQVLGEWNTITHANEYEGAPERRPFTYDEVQALFDTADGLVGTIRGRRRKGALAAQRDAALLKMFYAFGLRRREAWGLDLTDLSSNPKMPKLGRVGVVRVRWGKSSRGGPPKRRTVLLVPEMDWVVPVLDQWVEDVRPRFSPGAHPAWWVTERRGRMSCRRMDDVFSSIREAAGLDDTLDLHCLRHSYITHLIEFGYPERFVQDQVGHRYASTTAIYT</sequence>
<evidence type="ECO:0000313" key="5">
    <source>
        <dbReference type="EMBL" id="MCM2518249.1"/>
    </source>
</evidence>
<dbReference type="Pfam" id="PF00589">
    <property type="entry name" value="Phage_integrase"/>
    <property type="match status" value="1"/>
</dbReference>
<dbReference type="PANTHER" id="PTHR30349">
    <property type="entry name" value="PHAGE INTEGRASE-RELATED"/>
    <property type="match status" value="1"/>
</dbReference>
<accession>A0ABT0W3U5</accession>
<protein>
    <submittedName>
        <fullName evidence="5">Site-specific integrase</fullName>
    </submittedName>
</protein>
<dbReference type="PANTHER" id="PTHR30349:SF41">
    <property type="entry name" value="INTEGRASE_RECOMBINASE PROTEIN MJ0367-RELATED"/>
    <property type="match status" value="1"/>
</dbReference>
<gene>
    <name evidence="5" type="ORF">NC658_34335</name>
</gene>